<dbReference type="EMBL" id="VIWT01000001">
    <property type="protein sequence ID" value="TWF96754.1"/>
    <property type="molecule type" value="Genomic_DNA"/>
</dbReference>
<dbReference type="AlphaFoldDB" id="A0A561UBL9"/>
<accession>A0A561UBL9</accession>
<comment type="caution">
    <text evidence="1">The sequence shown here is derived from an EMBL/GenBank/DDBJ whole genome shotgun (WGS) entry which is preliminary data.</text>
</comment>
<dbReference type="RefSeq" id="WP_145903064.1">
    <property type="nucleotide sequence ID" value="NZ_BAAAMZ010000004.1"/>
</dbReference>
<proteinExistence type="predicted"/>
<protein>
    <submittedName>
        <fullName evidence="1">Uncharacterized protein</fullName>
    </submittedName>
</protein>
<evidence type="ECO:0000313" key="1">
    <source>
        <dbReference type="EMBL" id="TWF96754.1"/>
    </source>
</evidence>
<organism evidence="1 2">
    <name type="scientific">Kitasatospora viridis</name>
    <dbReference type="NCBI Taxonomy" id="281105"/>
    <lineage>
        <taxon>Bacteria</taxon>
        <taxon>Bacillati</taxon>
        <taxon>Actinomycetota</taxon>
        <taxon>Actinomycetes</taxon>
        <taxon>Kitasatosporales</taxon>
        <taxon>Streptomycetaceae</taxon>
        <taxon>Kitasatospora</taxon>
    </lineage>
</organism>
<reference evidence="1 2" key="1">
    <citation type="submission" date="2019-06" db="EMBL/GenBank/DDBJ databases">
        <title>Sequencing the genomes of 1000 actinobacteria strains.</title>
        <authorList>
            <person name="Klenk H.-P."/>
        </authorList>
    </citation>
    <scope>NUCLEOTIDE SEQUENCE [LARGE SCALE GENOMIC DNA]</scope>
    <source>
        <strain evidence="1 2">DSM 44826</strain>
    </source>
</reference>
<evidence type="ECO:0000313" key="2">
    <source>
        <dbReference type="Proteomes" id="UP000317940"/>
    </source>
</evidence>
<sequence>MPGSVTIGHHLENPAMVEHADAERLAVLLDELGHLLAVQGPTRLSDEQASALLGGADEGRTELAHWCRGLSARLHDRL</sequence>
<keyword evidence="2" id="KW-1185">Reference proteome</keyword>
<name>A0A561UBL9_9ACTN</name>
<dbReference type="Proteomes" id="UP000317940">
    <property type="component" value="Unassembled WGS sequence"/>
</dbReference>
<gene>
    <name evidence="1" type="ORF">FHX73_11526</name>
</gene>
<dbReference type="OrthoDB" id="3872514at2"/>